<dbReference type="Pfam" id="PF11696">
    <property type="entry name" value="DUF3292"/>
    <property type="match status" value="1"/>
</dbReference>
<feature type="region of interest" description="Disordered" evidence="1">
    <location>
        <begin position="1"/>
        <end position="36"/>
    </location>
</feature>
<reference evidence="3" key="1">
    <citation type="submission" date="2021-03" db="EMBL/GenBank/DDBJ databases">
        <authorList>
            <person name="Tagirdzhanova G."/>
        </authorList>
    </citation>
    <scope>NUCLEOTIDE SEQUENCE</scope>
</reference>
<feature type="region of interest" description="Disordered" evidence="1">
    <location>
        <begin position="291"/>
        <end position="315"/>
    </location>
</feature>
<dbReference type="OrthoDB" id="1708389at2759"/>
<keyword evidence="2" id="KW-1133">Transmembrane helix</keyword>
<keyword evidence="2" id="KW-0472">Membrane</keyword>
<dbReference type="AlphaFoldDB" id="A0A8H3IPA0"/>
<feature type="compositionally biased region" description="Basic and acidic residues" evidence="1">
    <location>
        <begin position="293"/>
        <end position="302"/>
    </location>
</feature>
<evidence type="ECO:0000256" key="2">
    <source>
        <dbReference type="SAM" id="Phobius"/>
    </source>
</evidence>
<proteinExistence type="predicted"/>
<feature type="region of interest" description="Disordered" evidence="1">
    <location>
        <begin position="558"/>
        <end position="579"/>
    </location>
</feature>
<accession>A0A8H3IPA0</accession>
<evidence type="ECO:0000313" key="3">
    <source>
        <dbReference type="EMBL" id="CAF9926453.1"/>
    </source>
</evidence>
<feature type="transmembrane region" description="Helical" evidence="2">
    <location>
        <begin position="166"/>
        <end position="182"/>
    </location>
</feature>
<dbReference type="InterPro" id="IPR021709">
    <property type="entry name" value="DUF3292"/>
</dbReference>
<protein>
    <submittedName>
        <fullName evidence="3">Uncharacterized protein</fullName>
    </submittedName>
</protein>
<name>A0A8H3IPA0_9LECA</name>
<dbReference type="PANTHER" id="PTHR38694:SF1">
    <property type="entry name" value="PEROXIN DOMAIN-CONTAINING PROTEIN"/>
    <property type="match status" value="1"/>
</dbReference>
<evidence type="ECO:0000313" key="4">
    <source>
        <dbReference type="Proteomes" id="UP000664169"/>
    </source>
</evidence>
<sequence>MPTPGYVFKDGQPIPDSDAPDQSHEIGSEVPSKEGIATDKATIQAQQVADSPAIANPSKLSYGIDAPTESHALAFGHDAEIKGAAQEHHFDNEVRDLGWNDHPDNVPKPLVGGLQNEDLWLLVRRFNRQIYHVRSTKEQLIGGLDLVTADDEEFTPDKLRANLERLYMTIIIGFMTFGKHIARLRSWREPRRTSLFLSAYAFAWAFDFIMPLILGTVIGLIVYPPLRTILFPPAPLALVDSKTGGVKSPPAGVLGSHDSATGAPENYRGEAVEQEAQNFVAGFATIAMSSATGKHEAGDPPHDPVNTSVPDPADLAGVATDAQTSAKGGKTSVAHDKTKQPMQDAMWTKMRPIMRILADMADTWERFANALSATPPFPRLLPRLKLGSILLPMLLISSITSSYMFMKANTFIVGFAFFGDPIIWRGLSFLNRKFPQWQKLLEIQNTILRGIPTNAQLAITLQRIGEANMAPIPPPPRSDEPPEHEAADLDTEDLTLDASHAEIQDAITPDPEAENDDPDAEKPKKKHGSRVLGFLKGTTKIGIEAKLGADKIKAAVGSSSAKNHKGVLPKRESDSTGPVDFEARYKGKKGWIYINTSATIPCVSYSNKPAEKDLNPIFSIPIAEIVEIKKVGGLGWKSKLIVGWSISNRKVVDGIEIVDKNGFNVHLTTIKLRDELFNRLASMGPQKWESL</sequence>
<dbReference type="PANTHER" id="PTHR38694">
    <property type="entry name" value="CONSERVED EXPRESSED PROTEIN"/>
    <property type="match status" value="1"/>
</dbReference>
<feature type="compositionally biased region" description="Basic and acidic residues" evidence="1">
    <location>
        <begin position="477"/>
        <end position="487"/>
    </location>
</feature>
<feature type="transmembrane region" description="Helical" evidence="2">
    <location>
        <begin position="202"/>
        <end position="223"/>
    </location>
</feature>
<keyword evidence="2" id="KW-0812">Transmembrane</keyword>
<organism evidence="3 4">
    <name type="scientific">Gomphillus americanus</name>
    <dbReference type="NCBI Taxonomy" id="1940652"/>
    <lineage>
        <taxon>Eukaryota</taxon>
        <taxon>Fungi</taxon>
        <taxon>Dikarya</taxon>
        <taxon>Ascomycota</taxon>
        <taxon>Pezizomycotina</taxon>
        <taxon>Lecanoromycetes</taxon>
        <taxon>OSLEUM clade</taxon>
        <taxon>Ostropomycetidae</taxon>
        <taxon>Ostropales</taxon>
        <taxon>Graphidaceae</taxon>
        <taxon>Gomphilloideae</taxon>
        <taxon>Gomphillus</taxon>
    </lineage>
</organism>
<comment type="caution">
    <text evidence="3">The sequence shown here is derived from an EMBL/GenBank/DDBJ whole genome shotgun (WGS) entry which is preliminary data.</text>
</comment>
<evidence type="ECO:0000256" key="1">
    <source>
        <dbReference type="SAM" id="MobiDB-lite"/>
    </source>
</evidence>
<gene>
    <name evidence="3" type="ORF">GOMPHAMPRED_004141</name>
</gene>
<feature type="region of interest" description="Disordered" evidence="1">
    <location>
        <begin position="506"/>
        <end position="529"/>
    </location>
</feature>
<dbReference type="Proteomes" id="UP000664169">
    <property type="component" value="Unassembled WGS sequence"/>
</dbReference>
<feature type="region of interest" description="Disordered" evidence="1">
    <location>
        <begin position="468"/>
        <end position="487"/>
    </location>
</feature>
<dbReference type="EMBL" id="CAJPDQ010000025">
    <property type="protein sequence ID" value="CAF9926453.1"/>
    <property type="molecule type" value="Genomic_DNA"/>
</dbReference>
<keyword evidence="4" id="KW-1185">Reference proteome</keyword>